<feature type="transmembrane region" description="Helical" evidence="1">
    <location>
        <begin position="140"/>
        <end position="161"/>
    </location>
</feature>
<dbReference type="Proteomes" id="UP001417504">
    <property type="component" value="Unassembled WGS sequence"/>
</dbReference>
<sequence>MHICRAFLEKRRRAAAAVPEQHQLCPPLNPPGWPGLDGRRAWPFSTSFYGSLLSLRLSPWEPLIKSFLSSLSTSSLKPNMMTSLICCKFLVIADAITAGYLAFSFLFSIFTIIRHNVVGVKLLLPILDTFDDFCKQTSGAAVAGFVVALLFMLMVVMSALCI</sequence>
<dbReference type="AlphaFoldDB" id="A0AAP0KL29"/>
<organism evidence="2 3">
    <name type="scientific">Stephania japonica</name>
    <dbReference type="NCBI Taxonomy" id="461633"/>
    <lineage>
        <taxon>Eukaryota</taxon>
        <taxon>Viridiplantae</taxon>
        <taxon>Streptophyta</taxon>
        <taxon>Embryophyta</taxon>
        <taxon>Tracheophyta</taxon>
        <taxon>Spermatophyta</taxon>
        <taxon>Magnoliopsida</taxon>
        <taxon>Ranunculales</taxon>
        <taxon>Menispermaceae</taxon>
        <taxon>Menispermoideae</taxon>
        <taxon>Cissampelideae</taxon>
        <taxon>Stephania</taxon>
    </lineage>
</organism>
<proteinExistence type="predicted"/>
<dbReference type="EMBL" id="JBBNAE010000001">
    <property type="protein sequence ID" value="KAK9153619.1"/>
    <property type="molecule type" value="Genomic_DNA"/>
</dbReference>
<evidence type="ECO:0000313" key="2">
    <source>
        <dbReference type="EMBL" id="KAK9153619.1"/>
    </source>
</evidence>
<comment type="caution">
    <text evidence="2">The sequence shown here is derived from an EMBL/GenBank/DDBJ whole genome shotgun (WGS) entry which is preliminary data.</text>
</comment>
<reference evidence="2 3" key="1">
    <citation type="submission" date="2024-01" db="EMBL/GenBank/DDBJ databases">
        <title>Genome assemblies of Stephania.</title>
        <authorList>
            <person name="Yang L."/>
        </authorList>
    </citation>
    <scope>NUCLEOTIDE SEQUENCE [LARGE SCALE GENOMIC DNA]</scope>
    <source>
        <strain evidence="2">QJT</strain>
        <tissue evidence="2">Leaf</tissue>
    </source>
</reference>
<keyword evidence="1" id="KW-0472">Membrane</keyword>
<evidence type="ECO:0000313" key="3">
    <source>
        <dbReference type="Proteomes" id="UP001417504"/>
    </source>
</evidence>
<accession>A0AAP0KL29</accession>
<keyword evidence="3" id="KW-1185">Reference proteome</keyword>
<keyword evidence="1" id="KW-1133">Transmembrane helix</keyword>
<feature type="transmembrane region" description="Helical" evidence="1">
    <location>
        <begin position="89"/>
        <end position="113"/>
    </location>
</feature>
<evidence type="ECO:0000256" key="1">
    <source>
        <dbReference type="SAM" id="Phobius"/>
    </source>
</evidence>
<name>A0AAP0KL29_9MAGN</name>
<protein>
    <recommendedName>
        <fullName evidence="4">CASP-like protein</fullName>
    </recommendedName>
</protein>
<evidence type="ECO:0008006" key="4">
    <source>
        <dbReference type="Google" id="ProtNLM"/>
    </source>
</evidence>
<gene>
    <name evidence="2" type="ORF">Sjap_001099</name>
</gene>
<keyword evidence="1" id="KW-0812">Transmembrane</keyword>